<sequence>MVMDPSNRVEAASGHFQMTGRGPDRDGPVEQTNGPGSFRWCAVSRSGAVGLGRDEVLEQRLADGAELQDLFG</sequence>
<gene>
    <name evidence="2" type="ORF">GCM10023195_29150</name>
</gene>
<keyword evidence="3" id="KW-1185">Reference proteome</keyword>
<organism evidence="2 3">
    <name type="scientific">Actinoallomurus liliacearum</name>
    <dbReference type="NCBI Taxonomy" id="1080073"/>
    <lineage>
        <taxon>Bacteria</taxon>
        <taxon>Bacillati</taxon>
        <taxon>Actinomycetota</taxon>
        <taxon>Actinomycetes</taxon>
        <taxon>Streptosporangiales</taxon>
        <taxon>Thermomonosporaceae</taxon>
        <taxon>Actinoallomurus</taxon>
    </lineage>
</organism>
<evidence type="ECO:0000313" key="2">
    <source>
        <dbReference type="EMBL" id="GAA4607625.1"/>
    </source>
</evidence>
<evidence type="ECO:0000256" key="1">
    <source>
        <dbReference type="SAM" id="MobiDB-lite"/>
    </source>
</evidence>
<name>A0ABP8TGD5_9ACTN</name>
<reference evidence="3" key="1">
    <citation type="journal article" date="2019" name="Int. J. Syst. Evol. Microbiol.">
        <title>The Global Catalogue of Microorganisms (GCM) 10K type strain sequencing project: providing services to taxonomists for standard genome sequencing and annotation.</title>
        <authorList>
            <consortium name="The Broad Institute Genomics Platform"/>
            <consortium name="The Broad Institute Genome Sequencing Center for Infectious Disease"/>
            <person name="Wu L."/>
            <person name="Ma J."/>
        </authorList>
    </citation>
    <scope>NUCLEOTIDE SEQUENCE [LARGE SCALE GENOMIC DNA]</scope>
    <source>
        <strain evidence="3">JCM 17938</strain>
    </source>
</reference>
<comment type="caution">
    <text evidence="2">The sequence shown here is derived from an EMBL/GenBank/DDBJ whole genome shotgun (WGS) entry which is preliminary data.</text>
</comment>
<accession>A0ABP8TGD5</accession>
<dbReference type="EMBL" id="BAABHJ010000006">
    <property type="protein sequence ID" value="GAA4607625.1"/>
    <property type="molecule type" value="Genomic_DNA"/>
</dbReference>
<proteinExistence type="predicted"/>
<dbReference type="Proteomes" id="UP001500212">
    <property type="component" value="Unassembled WGS sequence"/>
</dbReference>
<evidence type="ECO:0000313" key="3">
    <source>
        <dbReference type="Proteomes" id="UP001500212"/>
    </source>
</evidence>
<feature type="region of interest" description="Disordered" evidence="1">
    <location>
        <begin position="1"/>
        <end position="38"/>
    </location>
</feature>
<protein>
    <submittedName>
        <fullName evidence="2">Uncharacterized protein</fullName>
    </submittedName>
</protein>